<keyword evidence="3" id="KW-1185">Reference proteome</keyword>
<dbReference type="OrthoDB" id="5310629at2759"/>
<sequence length="199" mass="20536">MSTADSAPAGLTPLTLTTDTTTDTITDASANTNASDIPPPISPVARTGSFPHRTSPAVAPAQAFISTATPAINTQPVELDGEALVEGKGKGHKVGKEGQDGSKMFSPDLGDQVMEELSGIRGEGTREREKRAALLSSRSRDPAVLVDIPRDPNADEVAAANTIAGQVTPSLGQEQVAEPVERVLESLSLQAGKDGEVEA</sequence>
<name>A0A8E2E5G8_9PEZI</name>
<evidence type="ECO:0000256" key="1">
    <source>
        <dbReference type="SAM" id="MobiDB-lite"/>
    </source>
</evidence>
<proteinExistence type="predicted"/>
<dbReference type="Proteomes" id="UP000250266">
    <property type="component" value="Unassembled WGS sequence"/>
</dbReference>
<feature type="region of interest" description="Disordered" evidence="1">
    <location>
        <begin position="1"/>
        <end position="57"/>
    </location>
</feature>
<evidence type="ECO:0000313" key="2">
    <source>
        <dbReference type="EMBL" id="OCK77610.1"/>
    </source>
</evidence>
<reference evidence="2 3" key="1">
    <citation type="journal article" date="2016" name="Nat. Commun.">
        <title>Ectomycorrhizal ecology is imprinted in the genome of the dominant symbiotic fungus Cenococcum geophilum.</title>
        <authorList>
            <consortium name="DOE Joint Genome Institute"/>
            <person name="Peter M."/>
            <person name="Kohler A."/>
            <person name="Ohm R.A."/>
            <person name="Kuo A."/>
            <person name="Krutzmann J."/>
            <person name="Morin E."/>
            <person name="Arend M."/>
            <person name="Barry K.W."/>
            <person name="Binder M."/>
            <person name="Choi C."/>
            <person name="Clum A."/>
            <person name="Copeland A."/>
            <person name="Grisel N."/>
            <person name="Haridas S."/>
            <person name="Kipfer T."/>
            <person name="LaButti K."/>
            <person name="Lindquist E."/>
            <person name="Lipzen A."/>
            <person name="Maire R."/>
            <person name="Meier B."/>
            <person name="Mihaltcheva S."/>
            <person name="Molinier V."/>
            <person name="Murat C."/>
            <person name="Poggeler S."/>
            <person name="Quandt C.A."/>
            <person name="Sperisen C."/>
            <person name="Tritt A."/>
            <person name="Tisserant E."/>
            <person name="Crous P.W."/>
            <person name="Henrissat B."/>
            <person name="Nehls U."/>
            <person name="Egli S."/>
            <person name="Spatafora J.W."/>
            <person name="Grigoriev I.V."/>
            <person name="Martin F.M."/>
        </authorList>
    </citation>
    <scope>NUCLEOTIDE SEQUENCE [LARGE SCALE GENOMIC DNA]</scope>
    <source>
        <strain evidence="2 3">CBS 459.81</strain>
    </source>
</reference>
<feature type="compositionally biased region" description="Basic and acidic residues" evidence="1">
    <location>
        <begin position="88"/>
        <end position="100"/>
    </location>
</feature>
<gene>
    <name evidence="2" type="ORF">K432DRAFT_384547</name>
</gene>
<protein>
    <submittedName>
        <fullName evidence="2">Uncharacterized protein</fullName>
    </submittedName>
</protein>
<dbReference type="AlphaFoldDB" id="A0A8E2E5G8"/>
<dbReference type="EMBL" id="KV745114">
    <property type="protein sequence ID" value="OCK77610.1"/>
    <property type="molecule type" value="Genomic_DNA"/>
</dbReference>
<feature type="compositionally biased region" description="Low complexity" evidence="1">
    <location>
        <begin position="11"/>
        <end position="27"/>
    </location>
</feature>
<feature type="region of interest" description="Disordered" evidence="1">
    <location>
        <begin position="88"/>
        <end position="109"/>
    </location>
</feature>
<accession>A0A8E2E5G8</accession>
<evidence type="ECO:0000313" key="3">
    <source>
        <dbReference type="Proteomes" id="UP000250266"/>
    </source>
</evidence>
<organism evidence="2 3">
    <name type="scientific">Lepidopterella palustris CBS 459.81</name>
    <dbReference type="NCBI Taxonomy" id="1314670"/>
    <lineage>
        <taxon>Eukaryota</taxon>
        <taxon>Fungi</taxon>
        <taxon>Dikarya</taxon>
        <taxon>Ascomycota</taxon>
        <taxon>Pezizomycotina</taxon>
        <taxon>Dothideomycetes</taxon>
        <taxon>Pleosporomycetidae</taxon>
        <taxon>Mytilinidiales</taxon>
        <taxon>Argynnaceae</taxon>
        <taxon>Lepidopterella</taxon>
    </lineage>
</organism>